<dbReference type="OrthoDB" id="9798430at2"/>
<keyword evidence="3" id="KW-1185">Reference proteome</keyword>
<accession>A0A1B2IWI5</accession>
<organism evidence="2 3">
    <name type="scientific">Secundilactobacillus paracollinoides</name>
    <dbReference type="NCBI Taxonomy" id="240427"/>
    <lineage>
        <taxon>Bacteria</taxon>
        <taxon>Bacillati</taxon>
        <taxon>Bacillota</taxon>
        <taxon>Bacilli</taxon>
        <taxon>Lactobacillales</taxon>
        <taxon>Lactobacillaceae</taxon>
        <taxon>Secundilactobacillus</taxon>
    </lineage>
</organism>
<sequence length="131" mass="14791">MTKMVFINLPVTNLPNAIAFYTALGFKQNEAFSNEKSAAMIWSDDIWFMLLTHDFYAQFLQNQTIADTQTTSGAMIALSLDSVTDVKRFAETAKKNGGSYYHVDMGIPEDQMYELEVKDLDGNVVSVDWLE</sequence>
<name>A0A1B2IWI5_9LACO</name>
<feature type="domain" description="VOC" evidence="1">
    <location>
        <begin position="3"/>
        <end position="130"/>
    </location>
</feature>
<dbReference type="PANTHER" id="PTHR36503">
    <property type="entry name" value="BLR2520 PROTEIN"/>
    <property type="match status" value="1"/>
</dbReference>
<dbReference type="InterPro" id="IPR037523">
    <property type="entry name" value="VOC_core"/>
</dbReference>
<evidence type="ECO:0000313" key="3">
    <source>
        <dbReference type="Proteomes" id="UP000093267"/>
    </source>
</evidence>
<dbReference type="InterPro" id="IPR029068">
    <property type="entry name" value="Glyas_Bleomycin-R_OHBP_Dase"/>
</dbReference>
<dbReference type="KEGG" id="lpd:AYR62_12990"/>
<dbReference type="Proteomes" id="UP000093267">
    <property type="component" value="Chromosome"/>
</dbReference>
<dbReference type="RefSeq" id="WP_054708298.1">
    <property type="nucleotide sequence ID" value="NZ_CP014912.1"/>
</dbReference>
<dbReference type="InterPro" id="IPR004360">
    <property type="entry name" value="Glyas_Fos-R_dOase_dom"/>
</dbReference>
<dbReference type="AlphaFoldDB" id="A0A1B2IWI5"/>
<dbReference type="Gene3D" id="3.10.180.10">
    <property type="entry name" value="2,3-Dihydroxybiphenyl 1,2-Dioxygenase, domain 1"/>
    <property type="match status" value="1"/>
</dbReference>
<gene>
    <name evidence="2" type="ORF">AYR63_04215</name>
</gene>
<evidence type="ECO:0000313" key="2">
    <source>
        <dbReference type="EMBL" id="ANZ66415.1"/>
    </source>
</evidence>
<dbReference type="PANTHER" id="PTHR36503:SF2">
    <property type="entry name" value="BLR2408 PROTEIN"/>
    <property type="match status" value="1"/>
</dbReference>
<evidence type="ECO:0000259" key="1">
    <source>
        <dbReference type="PROSITE" id="PS51819"/>
    </source>
</evidence>
<dbReference type="PROSITE" id="PS51819">
    <property type="entry name" value="VOC"/>
    <property type="match status" value="1"/>
</dbReference>
<protein>
    <submittedName>
        <fullName evidence="2">Glyoxalase</fullName>
    </submittedName>
</protein>
<dbReference type="EMBL" id="CP014924">
    <property type="protein sequence ID" value="ANZ66415.1"/>
    <property type="molecule type" value="Genomic_DNA"/>
</dbReference>
<reference evidence="2 3" key="1">
    <citation type="submission" date="2016-03" db="EMBL/GenBank/DDBJ databases">
        <title>Pediococcus and Lactobacillus from brewery environment - whole genome sequencing and assembly.</title>
        <authorList>
            <person name="Behr J."/>
            <person name="Geissler A.J."/>
            <person name="Vogel R.F."/>
        </authorList>
    </citation>
    <scope>NUCLEOTIDE SEQUENCE [LARGE SCALE GENOMIC DNA]</scope>
    <source>
        <strain evidence="2 3">TMW 1.1995</strain>
    </source>
</reference>
<dbReference type="Pfam" id="PF00903">
    <property type="entry name" value="Glyoxalase"/>
    <property type="match status" value="1"/>
</dbReference>
<dbReference type="SUPFAM" id="SSF54593">
    <property type="entry name" value="Glyoxalase/Bleomycin resistance protein/Dihydroxybiphenyl dioxygenase"/>
    <property type="match status" value="1"/>
</dbReference>
<proteinExistence type="predicted"/>